<feature type="transmembrane region" description="Helical" evidence="8">
    <location>
        <begin position="128"/>
        <end position="152"/>
    </location>
</feature>
<comment type="caution">
    <text evidence="10">The sequence shown here is derived from an EMBL/GenBank/DDBJ whole genome shotgun (WGS) entry which is preliminary data.</text>
</comment>
<dbReference type="PANTHER" id="PTHR43357:SF4">
    <property type="entry name" value="INNER MEMBRANE ABC TRANSPORTER PERMEASE PROTEIN YDCV"/>
    <property type="match status" value="1"/>
</dbReference>
<evidence type="ECO:0000256" key="1">
    <source>
        <dbReference type="ARBA" id="ARBA00004429"/>
    </source>
</evidence>
<dbReference type="CDD" id="cd06261">
    <property type="entry name" value="TM_PBP2"/>
    <property type="match status" value="1"/>
</dbReference>
<dbReference type="AlphaFoldDB" id="A0A495QU02"/>
<keyword evidence="11" id="KW-1185">Reference proteome</keyword>
<keyword evidence="3" id="KW-1003">Cell membrane</keyword>
<evidence type="ECO:0000313" key="10">
    <source>
        <dbReference type="EMBL" id="RKS76938.1"/>
    </source>
</evidence>
<evidence type="ECO:0000259" key="9">
    <source>
        <dbReference type="PROSITE" id="PS50928"/>
    </source>
</evidence>
<keyword evidence="6 8" id="KW-1133">Transmembrane helix</keyword>
<evidence type="ECO:0000256" key="5">
    <source>
        <dbReference type="ARBA" id="ARBA00022692"/>
    </source>
</evidence>
<dbReference type="SUPFAM" id="SSF161098">
    <property type="entry name" value="MetI-like"/>
    <property type="match status" value="1"/>
</dbReference>
<dbReference type="Proteomes" id="UP000274601">
    <property type="component" value="Unassembled WGS sequence"/>
</dbReference>
<evidence type="ECO:0000256" key="4">
    <source>
        <dbReference type="ARBA" id="ARBA00022519"/>
    </source>
</evidence>
<organism evidence="10 11">
    <name type="scientific">Actinomadura pelletieri DSM 43383</name>
    <dbReference type="NCBI Taxonomy" id="1120940"/>
    <lineage>
        <taxon>Bacteria</taxon>
        <taxon>Bacillati</taxon>
        <taxon>Actinomycetota</taxon>
        <taxon>Actinomycetes</taxon>
        <taxon>Streptosporangiales</taxon>
        <taxon>Thermomonosporaceae</taxon>
        <taxon>Actinomadura</taxon>
    </lineage>
</organism>
<dbReference type="EMBL" id="RBWU01000002">
    <property type="protein sequence ID" value="RKS76938.1"/>
    <property type="molecule type" value="Genomic_DNA"/>
</dbReference>
<evidence type="ECO:0000313" key="11">
    <source>
        <dbReference type="Proteomes" id="UP000274601"/>
    </source>
</evidence>
<reference evidence="10 11" key="1">
    <citation type="submission" date="2018-10" db="EMBL/GenBank/DDBJ databases">
        <title>Genomic Encyclopedia of Archaeal and Bacterial Type Strains, Phase II (KMG-II): from individual species to whole genera.</title>
        <authorList>
            <person name="Goeker M."/>
        </authorList>
    </citation>
    <scope>NUCLEOTIDE SEQUENCE [LARGE SCALE GENOMIC DNA]</scope>
    <source>
        <strain evidence="10 11">DSM 43383</strain>
    </source>
</reference>
<gene>
    <name evidence="10" type="ORF">BZB76_2306</name>
</gene>
<feature type="domain" description="ABC transmembrane type-1" evidence="9">
    <location>
        <begin position="90"/>
        <end position="279"/>
    </location>
</feature>
<feature type="transmembrane region" description="Helical" evidence="8">
    <location>
        <begin position="260"/>
        <end position="281"/>
    </location>
</feature>
<dbReference type="PANTHER" id="PTHR43357">
    <property type="entry name" value="INNER MEMBRANE ABC TRANSPORTER PERMEASE PROTEIN YDCV"/>
    <property type="match status" value="1"/>
</dbReference>
<name>A0A495QU02_9ACTN</name>
<dbReference type="PROSITE" id="PS50928">
    <property type="entry name" value="ABC_TM1"/>
    <property type="match status" value="1"/>
</dbReference>
<comment type="similarity">
    <text evidence="8">Belongs to the binding-protein-dependent transport system permease family.</text>
</comment>
<evidence type="ECO:0000256" key="2">
    <source>
        <dbReference type="ARBA" id="ARBA00022448"/>
    </source>
</evidence>
<dbReference type="GO" id="GO:0055085">
    <property type="term" value="P:transmembrane transport"/>
    <property type="evidence" value="ECO:0007669"/>
    <property type="project" value="InterPro"/>
</dbReference>
<keyword evidence="5 8" id="KW-0812">Transmembrane</keyword>
<feature type="transmembrane region" description="Helical" evidence="8">
    <location>
        <begin position="96"/>
        <end position="116"/>
    </location>
</feature>
<feature type="transmembrane region" description="Helical" evidence="8">
    <location>
        <begin position="202"/>
        <end position="225"/>
    </location>
</feature>
<keyword evidence="7 8" id="KW-0472">Membrane</keyword>
<dbReference type="Pfam" id="PF00528">
    <property type="entry name" value="BPD_transp_1"/>
    <property type="match status" value="1"/>
</dbReference>
<evidence type="ECO:0000256" key="6">
    <source>
        <dbReference type="ARBA" id="ARBA00022989"/>
    </source>
</evidence>
<dbReference type="GO" id="GO:0005886">
    <property type="term" value="C:plasma membrane"/>
    <property type="evidence" value="ECO:0007669"/>
    <property type="project" value="UniProtKB-SubCell"/>
</dbReference>
<evidence type="ECO:0000256" key="3">
    <source>
        <dbReference type="ARBA" id="ARBA00022475"/>
    </source>
</evidence>
<dbReference type="Gene3D" id="1.10.3720.10">
    <property type="entry name" value="MetI-like"/>
    <property type="match status" value="1"/>
</dbReference>
<comment type="subcellular location">
    <subcellularLocation>
        <location evidence="1">Cell inner membrane</location>
        <topology evidence="1">Multi-pass membrane protein</topology>
    </subcellularLocation>
    <subcellularLocation>
        <location evidence="8">Cell membrane</location>
        <topology evidence="8">Multi-pass membrane protein</topology>
    </subcellularLocation>
</comment>
<keyword evidence="4" id="KW-0997">Cell inner membrane</keyword>
<dbReference type="OrthoDB" id="9810794at2"/>
<keyword evidence="2 8" id="KW-0813">Transport</keyword>
<dbReference type="RefSeq" id="WP_121434194.1">
    <property type="nucleotide sequence ID" value="NZ_RBWU01000002.1"/>
</dbReference>
<feature type="transmembrane region" description="Helical" evidence="8">
    <location>
        <begin position="34"/>
        <end position="59"/>
    </location>
</feature>
<dbReference type="InterPro" id="IPR035906">
    <property type="entry name" value="MetI-like_sf"/>
</dbReference>
<proteinExistence type="inferred from homology"/>
<protein>
    <submittedName>
        <fullName evidence="10">Putative spermidine/putrescine transport system permease protein</fullName>
    </submittedName>
</protein>
<evidence type="ECO:0000256" key="8">
    <source>
        <dbReference type="RuleBase" id="RU363032"/>
    </source>
</evidence>
<evidence type="ECO:0000256" key="7">
    <source>
        <dbReference type="ARBA" id="ARBA00023136"/>
    </source>
</evidence>
<feature type="transmembrane region" description="Helical" evidence="8">
    <location>
        <begin position="158"/>
        <end position="181"/>
    </location>
</feature>
<accession>A0A495QU02</accession>
<sequence length="288" mass="30475">MSKEAPATEPDAVPAEPAVEPVALRAGKDDGLGWGLKAVVALTSLVLIAPTAVVIPMSFSGGTTFAFPPKDWSLRWYESFFTSEAWMRALLTSVQLALLVAVTATVLGGAAAFGLNRAGFPGRGAIRSLVMAPLIVPSIVVAVSIYGVFLRWHLTGTAIGFVIGHTVMALPFVVTVMLTSLSGYDRTLDTAAATLGATPITTFLRITVPLIAPGVMSGFAFAFVYSLDEVVIALFLQSPDITTLPVKMYNSITLEIDPTIAAASSLMVVATSFVLLIPQFVRRKRSTR</sequence>
<dbReference type="InterPro" id="IPR000515">
    <property type="entry name" value="MetI-like"/>
</dbReference>